<dbReference type="EMBL" id="GBRH01248162">
    <property type="protein sequence ID" value="JAD49733.1"/>
    <property type="molecule type" value="Transcribed_RNA"/>
</dbReference>
<organism evidence="1">
    <name type="scientific">Arundo donax</name>
    <name type="common">Giant reed</name>
    <name type="synonym">Donax arundinaceus</name>
    <dbReference type="NCBI Taxonomy" id="35708"/>
    <lineage>
        <taxon>Eukaryota</taxon>
        <taxon>Viridiplantae</taxon>
        <taxon>Streptophyta</taxon>
        <taxon>Embryophyta</taxon>
        <taxon>Tracheophyta</taxon>
        <taxon>Spermatophyta</taxon>
        <taxon>Magnoliopsida</taxon>
        <taxon>Liliopsida</taxon>
        <taxon>Poales</taxon>
        <taxon>Poaceae</taxon>
        <taxon>PACMAD clade</taxon>
        <taxon>Arundinoideae</taxon>
        <taxon>Arundineae</taxon>
        <taxon>Arundo</taxon>
    </lineage>
</organism>
<proteinExistence type="predicted"/>
<reference evidence="1" key="2">
    <citation type="journal article" date="2015" name="Data Brief">
        <title>Shoot transcriptome of the giant reed, Arundo donax.</title>
        <authorList>
            <person name="Barrero R.A."/>
            <person name="Guerrero F.D."/>
            <person name="Moolhuijzen P."/>
            <person name="Goolsby J.A."/>
            <person name="Tidwell J."/>
            <person name="Bellgard S.E."/>
            <person name="Bellgard M.I."/>
        </authorList>
    </citation>
    <scope>NUCLEOTIDE SEQUENCE</scope>
    <source>
        <tissue evidence="1">Shoot tissue taken approximately 20 cm above the soil surface</tissue>
    </source>
</reference>
<accession>A0A0A9AIP7</accession>
<reference evidence="1" key="1">
    <citation type="submission" date="2014-09" db="EMBL/GenBank/DDBJ databases">
        <authorList>
            <person name="Magalhaes I.L.F."/>
            <person name="Oliveira U."/>
            <person name="Santos F.R."/>
            <person name="Vidigal T.H.D.A."/>
            <person name="Brescovit A.D."/>
            <person name="Santos A.J."/>
        </authorList>
    </citation>
    <scope>NUCLEOTIDE SEQUENCE</scope>
    <source>
        <tissue evidence="1">Shoot tissue taken approximately 20 cm above the soil surface</tissue>
    </source>
</reference>
<sequence>MECSSCALFLQVKMRDTQSVGSKFFFPKRSGQETDLDLS</sequence>
<protein>
    <submittedName>
        <fullName evidence="1">Uncharacterized protein</fullName>
    </submittedName>
</protein>
<evidence type="ECO:0000313" key="1">
    <source>
        <dbReference type="EMBL" id="JAD49733.1"/>
    </source>
</evidence>
<dbReference type="AlphaFoldDB" id="A0A0A9AIP7"/>
<name>A0A0A9AIP7_ARUDO</name>